<name>A0A8A4TU52_SULCO</name>
<dbReference type="Proteomes" id="UP000663929">
    <property type="component" value="Chromosome"/>
</dbReference>
<accession>A0A8A4TU52</accession>
<reference evidence="2" key="1">
    <citation type="submission" date="2021-03" db="EMBL/GenBank/DDBJ databases">
        <title>Acanthopleuribacteraceae sp. M133.</title>
        <authorList>
            <person name="Wang G."/>
        </authorList>
    </citation>
    <scope>NUCLEOTIDE SEQUENCE</scope>
    <source>
        <strain evidence="2">M133</strain>
    </source>
</reference>
<dbReference type="AlphaFoldDB" id="A0A8A4TU52"/>
<feature type="chain" id="PRO_5035245673" evidence="1">
    <location>
        <begin position="22"/>
        <end position="148"/>
    </location>
</feature>
<evidence type="ECO:0000313" key="3">
    <source>
        <dbReference type="Proteomes" id="UP000663929"/>
    </source>
</evidence>
<feature type="signal peptide" evidence="1">
    <location>
        <begin position="1"/>
        <end position="21"/>
    </location>
</feature>
<gene>
    <name evidence="2" type="ORF">J3U87_13660</name>
</gene>
<keyword evidence="1" id="KW-0732">Signal</keyword>
<evidence type="ECO:0000313" key="2">
    <source>
        <dbReference type="EMBL" id="QTD53496.1"/>
    </source>
</evidence>
<dbReference type="KEGG" id="scor:J3U87_13660"/>
<protein>
    <submittedName>
        <fullName evidence="2">Uncharacterized protein</fullName>
    </submittedName>
</protein>
<dbReference type="RefSeq" id="WP_237383598.1">
    <property type="nucleotide sequence ID" value="NZ_CP071793.1"/>
</dbReference>
<keyword evidence="3" id="KW-1185">Reference proteome</keyword>
<dbReference type="EMBL" id="CP071793">
    <property type="protein sequence ID" value="QTD53496.1"/>
    <property type="molecule type" value="Genomic_DNA"/>
</dbReference>
<organism evidence="2 3">
    <name type="scientific">Sulfidibacter corallicola</name>
    <dbReference type="NCBI Taxonomy" id="2818388"/>
    <lineage>
        <taxon>Bacteria</taxon>
        <taxon>Pseudomonadati</taxon>
        <taxon>Acidobacteriota</taxon>
        <taxon>Holophagae</taxon>
        <taxon>Acanthopleuribacterales</taxon>
        <taxon>Acanthopleuribacteraceae</taxon>
        <taxon>Sulfidibacter</taxon>
    </lineage>
</organism>
<evidence type="ECO:0000256" key="1">
    <source>
        <dbReference type="SAM" id="SignalP"/>
    </source>
</evidence>
<sequence>MKKVASMLLVFCLFSIGHAFAGYGKAIIPHMSANTATDSINLYWISNITEHDIKVTITFYDQDGNALTSGVSYTNFINSNADIAAGKTGLSTVDTSTWKYGYGVIEWENKGSDEDVVALVAHGFFDEKDGSSNPQGFYAISINAGMPF</sequence>
<proteinExistence type="predicted"/>